<comment type="caution">
    <text evidence="1">The sequence shown here is derived from an EMBL/GenBank/DDBJ whole genome shotgun (WGS) entry which is preliminary data.</text>
</comment>
<dbReference type="Proteomes" id="UP000688947">
    <property type="component" value="Unassembled WGS sequence"/>
</dbReference>
<reference evidence="1" key="1">
    <citation type="submission" date="2021-01" db="EMBL/GenBank/DDBJ databases">
        <title>Phytophthora aleatoria, a newly-described species from Pinus radiata is distinct from Phytophthora cactorum isolates based on comparative genomics.</title>
        <authorList>
            <person name="Mcdougal R."/>
            <person name="Panda P."/>
            <person name="Williams N."/>
            <person name="Studholme D.J."/>
        </authorList>
    </citation>
    <scope>NUCLEOTIDE SEQUENCE</scope>
    <source>
        <strain evidence="1">NZFS 3830</strain>
    </source>
</reference>
<gene>
    <name evidence="1" type="ORF">JG687_00012923</name>
</gene>
<evidence type="ECO:0000313" key="1">
    <source>
        <dbReference type="EMBL" id="KAG6952566.1"/>
    </source>
</evidence>
<proteinExistence type="predicted"/>
<name>A0A8T1U349_9STRA</name>
<dbReference type="EMBL" id="JAENGZ010000908">
    <property type="protein sequence ID" value="KAG6952566.1"/>
    <property type="molecule type" value="Genomic_DNA"/>
</dbReference>
<protein>
    <submittedName>
        <fullName evidence="1">Uncharacterized protein</fullName>
    </submittedName>
</protein>
<dbReference type="AlphaFoldDB" id="A0A8T1U349"/>
<evidence type="ECO:0000313" key="2">
    <source>
        <dbReference type="Proteomes" id="UP000688947"/>
    </source>
</evidence>
<accession>A0A8T1U349</accession>
<sequence>MARWRELPSHTGVCGTLGSIKRARNVSSLWGSIVLAFFFLDRSSELGGGGGGSTQRRLYRRRIQLWVTRRCALA</sequence>
<organism evidence="1 2">
    <name type="scientific">Phytophthora cactorum</name>
    <dbReference type="NCBI Taxonomy" id="29920"/>
    <lineage>
        <taxon>Eukaryota</taxon>
        <taxon>Sar</taxon>
        <taxon>Stramenopiles</taxon>
        <taxon>Oomycota</taxon>
        <taxon>Peronosporomycetes</taxon>
        <taxon>Peronosporales</taxon>
        <taxon>Peronosporaceae</taxon>
        <taxon>Phytophthora</taxon>
    </lineage>
</organism>